<protein>
    <recommendedName>
        <fullName evidence="4">Spermidine synthase</fullName>
    </recommendedName>
</protein>
<evidence type="ECO:0008006" key="4">
    <source>
        <dbReference type="Google" id="ProtNLM"/>
    </source>
</evidence>
<name>A0ABS7JUY7_9SPHN</name>
<gene>
    <name evidence="2" type="ORF">K3181_08475</name>
</gene>
<evidence type="ECO:0000313" key="3">
    <source>
        <dbReference type="Proteomes" id="UP000782554"/>
    </source>
</evidence>
<sequence length="282" mass="31808">MVDQWGGKPDPRKGTPDLSNVDIDALPDWDGDPLAVYYRPVETESWQLFGIPFGVAMGYWSGLHRVYNMPILTRGKDVWMSICPMEVESQWIGIDNAGAYTVICGLGMGWAAAMASFHPKVERITVLERDPEIVAMNREIGLFDRLPDGLGTKIEVVEADALDWKPDSPVDLLMPDIWLDMVSDGRAEETRRMQDNVEAQNVYFWGQELELARYIVRDGNPITDETIADMARRFDLPLAGLDTDDYAANTTIAARRWMKGRWLEGTMVPDALRSEADDMDDC</sequence>
<dbReference type="InterPro" id="IPR029063">
    <property type="entry name" value="SAM-dependent_MTases_sf"/>
</dbReference>
<dbReference type="Proteomes" id="UP000782554">
    <property type="component" value="Unassembled WGS sequence"/>
</dbReference>
<evidence type="ECO:0000256" key="1">
    <source>
        <dbReference type="SAM" id="MobiDB-lite"/>
    </source>
</evidence>
<accession>A0ABS7JUY7</accession>
<keyword evidence="3" id="KW-1185">Reference proteome</keyword>
<organism evidence="2 3">
    <name type="scientific">Qipengyuania mesophila</name>
    <dbReference type="NCBI Taxonomy" id="2867246"/>
    <lineage>
        <taxon>Bacteria</taxon>
        <taxon>Pseudomonadati</taxon>
        <taxon>Pseudomonadota</taxon>
        <taxon>Alphaproteobacteria</taxon>
        <taxon>Sphingomonadales</taxon>
        <taxon>Erythrobacteraceae</taxon>
        <taxon>Qipengyuania</taxon>
    </lineage>
</organism>
<feature type="region of interest" description="Disordered" evidence="1">
    <location>
        <begin position="1"/>
        <end position="20"/>
    </location>
</feature>
<proteinExistence type="predicted"/>
<evidence type="ECO:0000313" key="2">
    <source>
        <dbReference type="EMBL" id="MBX7501475.1"/>
    </source>
</evidence>
<comment type="caution">
    <text evidence="2">The sequence shown here is derived from an EMBL/GenBank/DDBJ whole genome shotgun (WGS) entry which is preliminary data.</text>
</comment>
<reference evidence="2 3" key="1">
    <citation type="submission" date="2021-08" db="EMBL/GenBank/DDBJ databases">
        <title>Comparative Genomics Analysis of the Genus Qipengyuania Reveals Extensive Genetic Diversity and Metabolic Versatility, Including the Description of Fifteen Novel Species.</title>
        <authorList>
            <person name="Liu Y."/>
        </authorList>
    </citation>
    <scope>NUCLEOTIDE SEQUENCE [LARGE SCALE GENOMIC DNA]</scope>
    <source>
        <strain evidence="2 3">YG27</strain>
    </source>
</reference>
<dbReference type="RefSeq" id="WP_221602556.1">
    <property type="nucleotide sequence ID" value="NZ_JAIGNU010000001.1"/>
</dbReference>
<dbReference type="Gene3D" id="3.40.50.150">
    <property type="entry name" value="Vaccinia Virus protein VP39"/>
    <property type="match status" value="1"/>
</dbReference>
<dbReference type="SUPFAM" id="SSF53335">
    <property type="entry name" value="S-adenosyl-L-methionine-dependent methyltransferases"/>
    <property type="match status" value="1"/>
</dbReference>
<dbReference type="EMBL" id="JAIGNU010000001">
    <property type="protein sequence ID" value="MBX7501475.1"/>
    <property type="molecule type" value="Genomic_DNA"/>
</dbReference>